<gene>
    <name evidence="3" type="ORF">METZ01_LOCUS386947</name>
</gene>
<dbReference type="InterPro" id="IPR011051">
    <property type="entry name" value="RmlC_Cupin_sf"/>
</dbReference>
<evidence type="ECO:0000313" key="3">
    <source>
        <dbReference type="EMBL" id="SVD34093.1"/>
    </source>
</evidence>
<dbReference type="PANTHER" id="PTHR35848:SF6">
    <property type="entry name" value="CUPIN TYPE-2 DOMAIN-CONTAINING PROTEIN"/>
    <property type="match status" value="1"/>
</dbReference>
<dbReference type="AlphaFoldDB" id="A0A382UIJ6"/>
<dbReference type="Gene3D" id="2.60.120.10">
    <property type="entry name" value="Jelly Rolls"/>
    <property type="match status" value="1"/>
</dbReference>
<evidence type="ECO:0000259" key="2">
    <source>
        <dbReference type="Pfam" id="PF07883"/>
    </source>
</evidence>
<evidence type="ECO:0000256" key="1">
    <source>
        <dbReference type="ARBA" id="ARBA00022723"/>
    </source>
</evidence>
<dbReference type="PANTHER" id="PTHR35848">
    <property type="entry name" value="OXALATE-BINDING PROTEIN"/>
    <property type="match status" value="1"/>
</dbReference>
<dbReference type="InterPro" id="IPR051610">
    <property type="entry name" value="GPI/OXD"/>
</dbReference>
<dbReference type="SUPFAM" id="SSF51182">
    <property type="entry name" value="RmlC-like cupins"/>
    <property type="match status" value="1"/>
</dbReference>
<name>A0A382UIJ6_9ZZZZ</name>
<dbReference type="GO" id="GO:0046872">
    <property type="term" value="F:metal ion binding"/>
    <property type="evidence" value="ECO:0007669"/>
    <property type="project" value="UniProtKB-KW"/>
</dbReference>
<protein>
    <recommendedName>
        <fullName evidence="2">Cupin type-2 domain-containing protein</fullName>
    </recommendedName>
</protein>
<dbReference type="InterPro" id="IPR014710">
    <property type="entry name" value="RmlC-like_jellyroll"/>
</dbReference>
<keyword evidence="1" id="KW-0479">Metal-binding</keyword>
<dbReference type="EMBL" id="UINC01144524">
    <property type="protein sequence ID" value="SVD34093.1"/>
    <property type="molecule type" value="Genomic_DNA"/>
</dbReference>
<feature type="domain" description="Cupin type-2" evidence="2">
    <location>
        <begin position="48"/>
        <end position="115"/>
    </location>
</feature>
<reference evidence="3" key="1">
    <citation type="submission" date="2018-05" db="EMBL/GenBank/DDBJ databases">
        <authorList>
            <person name="Lanie J.A."/>
            <person name="Ng W.-L."/>
            <person name="Kazmierczak K.M."/>
            <person name="Andrzejewski T.M."/>
            <person name="Davidsen T.M."/>
            <person name="Wayne K.J."/>
            <person name="Tettelin H."/>
            <person name="Glass J.I."/>
            <person name="Rusch D."/>
            <person name="Podicherti R."/>
            <person name="Tsui H.-C.T."/>
            <person name="Winkler M.E."/>
        </authorList>
    </citation>
    <scope>NUCLEOTIDE SEQUENCE</scope>
</reference>
<sequence length="130" mass="14630">MPEATIRREADLEWESWDDAELKARSDVRWKLLISGERTPSAELTVGIAQIAPGATLVGHRHAHAETYYITSGKGRMLIDGVESEIGPGTAIYIPLNAHHSCRCDSDIPLEFIFTFPCDRFEEVVYRIDE</sequence>
<dbReference type="Pfam" id="PF07883">
    <property type="entry name" value="Cupin_2"/>
    <property type="match status" value="1"/>
</dbReference>
<dbReference type="InterPro" id="IPR013096">
    <property type="entry name" value="Cupin_2"/>
</dbReference>
<organism evidence="3">
    <name type="scientific">marine metagenome</name>
    <dbReference type="NCBI Taxonomy" id="408172"/>
    <lineage>
        <taxon>unclassified sequences</taxon>
        <taxon>metagenomes</taxon>
        <taxon>ecological metagenomes</taxon>
    </lineage>
</organism>
<proteinExistence type="predicted"/>
<accession>A0A382UIJ6</accession>